<evidence type="ECO:0000313" key="3">
    <source>
        <dbReference type="Proteomes" id="UP000292209"/>
    </source>
</evidence>
<dbReference type="EMBL" id="SGXG01000001">
    <property type="protein sequence ID" value="RZS98650.1"/>
    <property type="molecule type" value="Genomic_DNA"/>
</dbReference>
<feature type="transmembrane region" description="Helical" evidence="1">
    <location>
        <begin position="40"/>
        <end position="58"/>
    </location>
</feature>
<gene>
    <name evidence="2" type="ORF">BC751_4315</name>
</gene>
<accession>A0A4Q7PG11</accession>
<evidence type="ECO:0000256" key="1">
    <source>
        <dbReference type="SAM" id="Phobius"/>
    </source>
</evidence>
<keyword evidence="1" id="KW-0472">Membrane</keyword>
<evidence type="ECO:0000313" key="2">
    <source>
        <dbReference type="EMBL" id="RZS98650.1"/>
    </source>
</evidence>
<protein>
    <submittedName>
        <fullName evidence="2">Uncharacterized protein</fullName>
    </submittedName>
</protein>
<dbReference type="AlphaFoldDB" id="A0A4Q7PG11"/>
<comment type="caution">
    <text evidence="2">The sequence shown here is derived from an EMBL/GenBank/DDBJ whole genome shotgun (WGS) entry which is preliminary data.</text>
</comment>
<name>A0A4Q7PG11_9BACT</name>
<organism evidence="2 3">
    <name type="scientific">Cecembia calidifontis</name>
    <dbReference type="NCBI Taxonomy" id="1187080"/>
    <lineage>
        <taxon>Bacteria</taxon>
        <taxon>Pseudomonadati</taxon>
        <taxon>Bacteroidota</taxon>
        <taxon>Cytophagia</taxon>
        <taxon>Cytophagales</taxon>
        <taxon>Cyclobacteriaceae</taxon>
        <taxon>Cecembia</taxon>
    </lineage>
</organism>
<dbReference type="Proteomes" id="UP000292209">
    <property type="component" value="Unassembled WGS sequence"/>
</dbReference>
<keyword evidence="1" id="KW-0812">Transmembrane</keyword>
<proteinExistence type="predicted"/>
<sequence length="67" mass="7842">MKKNSVQWLFLIGLILMLMYRITARLPFLPEHIYSFHTPKILKILTGLIFIGSAFFLYRKPSKGKSL</sequence>
<keyword evidence="3" id="KW-1185">Reference proteome</keyword>
<reference evidence="2 3" key="1">
    <citation type="submission" date="2019-02" db="EMBL/GenBank/DDBJ databases">
        <title>Genomic Encyclopedia of Archaeal and Bacterial Type Strains, Phase II (KMG-II): from individual species to whole genera.</title>
        <authorList>
            <person name="Goeker M."/>
        </authorList>
    </citation>
    <scope>NUCLEOTIDE SEQUENCE [LARGE SCALE GENOMIC DNA]</scope>
    <source>
        <strain evidence="2 3">DSM 21411</strain>
    </source>
</reference>
<keyword evidence="1" id="KW-1133">Transmembrane helix</keyword>